<dbReference type="EnsemblPlants" id="EMT22605">
    <property type="protein sequence ID" value="EMT22605"/>
    <property type="gene ID" value="F775_43487"/>
</dbReference>
<name>M8BCI7_AEGTA</name>
<evidence type="ECO:0000256" key="1">
    <source>
        <dbReference type="SAM" id="MobiDB-lite"/>
    </source>
</evidence>
<proteinExistence type="predicted"/>
<feature type="compositionally biased region" description="Basic and acidic residues" evidence="1">
    <location>
        <begin position="183"/>
        <end position="193"/>
    </location>
</feature>
<evidence type="ECO:0000313" key="3">
    <source>
        <dbReference type="EnsemblPlants" id="EMT22605"/>
    </source>
</evidence>
<dbReference type="Pfam" id="PF24530">
    <property type="entry name" value="DUF7597"/>
    <property type="match status" value="1"/>
</dbReference>
<evidence type="ECO:0000259" key="2">
    <source>
        <dbReference type="Pfam" id="PF24530"/>
    </source>
</evidence>
<organism evidence="3">
    <name type="scientific">Aegilops tauschii</name>
    <name type="common">Tausch's goatgrass</name>
    <name type="synonym">Aegilops squarrosa</name>
    <dbReference type="NCBI Taxonomy" id="37682"/>
    <lineage>
        <taxon>Eukaryota</taxon>
        <taxon>Viridiplantae</taxon>
        <taxon>Streptophyta</taxon>
        <taxon>Embryophyta</taxon>
        <taxon>Tracheophyta</taxon>
        <taxon>Spermatophyta</taxon>
        <taxon>Magnoliopsida</taxon>
        <taxon>Liliopsida</taxon>
        <taxon>Poales</taxon>
        <taxon>Poaceae</taxon>
        <taxon>BOP clade</taxon>
        <taxon>Pooideae</taxon>
        <taxon>Triticodae</taxon>
        <taxon>Triticeae</taxon>
        <taxon>Triticinae</taxon>
        <taxon>Aegilops</taxon>
    </lineage>
</organism>
<reference evidence="3" key="1">
    <citation type="submission" date="2015-06" db="UniProtKB">
        <authorList>
            <consortium name="EnsemblPlants"/>
        </authorList>
    </citation>
    <scope>IDENTIFICATION</scope>
</reference>
<feature type="domain" description="DUF7597" evidence="2">
    <location>
        <begin position="6"/>
        <end position="123"/>
    </location>
</feature>
<dbReference type="PANTHER" id="PTHR33075">
    <property type="entry name" value="OS02G0499800 PROTEIN"/>
    <property type="match status" value="1"/>
</dbReference>
<dbReference type="InterPro" id="IPR056018">
    <property type="entry name" value="DUF7597"/>
</dbReference>
<dbReference type="PANTHER" id="PTHR33075:SF7">
    <property type="entry name" value="OS02G0303350 PROTEIN"/>
    <property type="match status" value="1"/>
</dbReference>
<feature type="compositionally biased region" description="Polar residues" evidence="1">
    <location>
        <begin position="124"/>
        <end position="133"/>
    </location>
</feature>
<accession>M8BCI7</accession>
<sequence>MATYPCDPLPLLPPGTAILEADGNRRRRSYHYLGGEPLVQSRDWAVISLAPPPDPNQFDTDAMLIRHYLDHERGFRIAEISRCGMGAALVRFQHACDIDTAIANSPYFIGDLVLRVIRHDRGSSSITQRWSTTEGGGSGSVNRRQQQTSHRDGRVRRDTHAGCEQARCEHAARGGGGRPGGGRAREESYSHRE</sequence>
<protein>
    <recommendedName>
        <fullName evidence="2">DUF7597 domain-containing protein</fullName>
    </recommendedName>
</protein>
<dbReference type="AlphaFoldDB" id="M8BCI7"/>
<feature type="compositionally biased region" description="Gly residues" evidence="1">
    <location>
        <begin position="173"/>
        <end position="182"/>
    </location>
</feature>
<feature type="compositionally biased region" description="Basic and acidic residues" evidence="1">
    <location>
        <begin position="149"/>
        <end position="172"/>
    </location>
</feature>
<feature type="region of interest" description="Disordered" evidence="1">
    <location>
        <begin position="124"/>
        <end position="193"/>
    </location>
</feature>